<dbReference type="Gene3D" id="2.30.310.10">
    <property type="entry name" value="ibrinogen binding protein from staphylococcus aureus domain"/>
    <property type="match status" value="1"/>
</dbReference>
<dbReference type="InterPro" id="IPR051608">
    <property type="entry name" value="RQC_Subunit_NEMF"/>
</dbReference>
<feature type="coiled-coil region" evidence="1">
    <location>
        <begin position="350"/>
        <end position="377"/>
    </location>
</feature>
<keyword evidence="1" id="KW-0175">Coiled coil</keyword>
<keyword evidence="4" id="KW-1185">Reference proteome</keyword>
<feature type="domain" description="NFACT RNA-binding" evidence="2">
    <location>
        <begin position="408"/>
        <end position="496"/>
    </location>
</feature>
<reference evidence="3 4" key="1">
    <citation type="submission" date="2022-10" db="EMBL/GenBank/DDBJ databases">
        <title>Comparative genomics and taxonomic characterization of three novel marine species of genus Reichenbachiella exhibiting antioxidant and polysaccharide degradation activities.</title>
        <authorList>
            <person name="Muhammad N."/>
            <person name="Lee Y.-J."/>
            <person name="Ko J."/>
            <person name="Kim S.-G."/>
        </authorList>
    </citation>
    <scope>NUCLEOTIDE SEQUENCE [LARGE SCALE GENOMIC DNA]</scope>
    <source>
        <strain evidence="3 4">ABR2-5</strain>
    </source>
</reference>
<dbReference type="RefSeq" id="WP_264136891.1">
    <property type="nucleotide sequence ID" value="NZ_JAOYOD010000001.1"/>
</dbReference>
<evidence type="ECO:0000313" key="4">
    <source>
        <dbReference type="Proteomes" id="UP001300692"/>
    </source>
</evidence>
<evidence type="ECO:0000313" key="3">
    <source>
        <dbReference type="EMBL" id="MCV9386106.1"/>
    </source>
</evidence>
<dbReference type="PANTHER" id="PTHR15239">
    <property type="entry name" value="NUCLEAR EXPORT MEDIATOR FACTOR NEMF"/>
    <property type="match status" value="1"/>
</dbReference>
<protein>
    <submittedName>
        <fullName evidence="3">NFACT RNA binding domain-containing protein</fullName>
    </submittedName>
</protein>
<dbReference type="InterPro" id="IPR008532">
    <property type="entry name" value="NFACT_RNA-bd"/>
</dbReference>
<dbReference type="EMBL" id="JAOYOD010000001">
    <property type="protein sequence ID" value="MCV9386106.1"/>
    <property type="molecule type" value="Genomic_DNA"/>
</dbReference>
<dbReference type="Pfam" id="PF05670">
    <property type="entry name" value="NFACT-R_1"/>
    <property type="match status" value="1"/>
</dbReference>
<dbReference type="Pfam" id="PF05833">
    <property type="entry name" value="NFACT_N"/>
    <property type="match status" value="1"/>
</dbReference>
<evidence type="ECO:0000256" key="1">
    <source>
        <dbReference type="SAM" id="Coils"/>
    </source>
</evidence>
<feature type="coiled-coil region" evidence="1">
    <location>
        <begin position="252"/>
        <end position="286"/>
    </location>
</feature>
<evidence type="ECO:0000259" key="2">
    <source>
        <dbReference type="Pfam" id="PF05670"/>
    </source>
</evidence>
<organism evidence="3 4">
    <name type="scientific">Reichenbachiella ulvae</name>
    <dbReference type="NCBI Taxonomy" id="2980104"/>
    <lineage>
        <taxon>Bacteria</taxon>
        <taxon>Pseudomonadati</taxon>
        <taxon>Bacteroidota</taxon>
        <taxon>Cytophagia</taxon>
        <taxon>Cytophagales</taxon>
        <taxon>Reichenbachiellaceae</taxon>
        <taxon>Reichenbachiella</taxon>
    </lineage>
</organism>
<gene>
    <name evidence="3" type="ORF">N7U62_05495</name>
</gene>
<dbReference type="Proteomes" id="UP001300692">
    <property type="component" value="Unassembled WGS sequence"/>
</dbReference>
<accession>A0ABT3CQW8</accession>
<dbReference type="PANTHER" id="PTHR15239:SF6">
    <property type="entry name" value="RIBOSOME QUALITY CONTROL COMPLEX SUBUNIT NEMF"/>
    <property type="match status" value="1"/>
</dbReference>
<proteinExistence type="predicted"/>
<sequence>MQFNYYFLRFLTQELTGHLVGKSLVNCFSQNKDELVLRFEDDGSFFLIKVNLDGEKSLLSFPEEFARAKRNSVDLFSELNHQIVHSIRQFKNERCFAIQFDHFDLLFKLHGRRANLILFKEGNYHSMFKTEMEQDQHLQLDHLDREIDQSSEALIESNFNLKKIYPTFDKTILSYLEESGFLDNDTEEEKQRLLDDTLRELKKPKFYLVENSFLPKISLLPPKDLEYVTEFESAILISNAFAKAFFTNYQFNKEKESELRKIEKEIKKANSYIQNTQNKIDEILSRRGFDEIANILMANLHEKVLPGQESIELLDFYQNKPITIKLKPNLNLQQNAEVLYRKSKNQGIELDKAEQNLNKKKDLLESLEMDLENVKSISEFKDLKQRLKTQNNQDKQMPPKAPFLSCEISGYTVWVGKNAKNNDLLTQKYARKDDLWLHAKDVSGSHTVIRNSSNQMIPKDVIEKAAELAAYYSKRKTDTLCPVIFTPKKYVRKPKGSLPGQVIVDREEVILVKPSQEALNSNQST</sequence>
<name>A0ABT3CQW8_9BACT</name>
<comment type="caution">
    <text evidence="3">The sequence shown here is derived from an EMBL/GenBank/DDBJ whole genome shotgun (WGS) entry which is preliminary data.</text>
</comment>